<sequence>MKQTKAQRPRKVSQTVYELKANLLSKYLTQELKYPSLKLKFIEF</sequence>
<evidence type="ECO:0000313" key="1">
    <source>
        <dbReference type="EMBL" id="CUM59737.1"/>
    </source>
</evidence>
<dbReference type="RefSeq" id="WP_268951598.1">
    <property type="nucleotide sequence ID" value="NZ_LR882944.1"/>
</dbReference>
<organism evidence="1">
    <name type="scientific">Planktothrix agardhii</name>
    <name type="common">Oscillatoria agardhii</name>
    <dbReference type="NCBI Taxonomy" id="1160"/>
    <lineage>
        <taxon>Bacteria</taxon>
        <taxon>Bacillati</taxon>
        <taxon>Cyanobacteriota</taxon>
        <taxon>Cyanophyceae</taxon>
        <taxon>Oscillatoriophycideae</taxon>
        <taxon>Oscillatoriales</taxon>
        <taxon>Microcoleaceae</taxon>
        <taxon>Planktothrix</taxon>
    </lineage>
</organism>
<reference evidence="1" key="1">
    <citation type="submission" date="2015-09" db="EMBL/GenBank/DDBJ databases">
        <authorList>
            <person name="Jackson K.R."/>
            <person name="Lunt B.L."/>
            <person name="Fisher J.N.B."/>
            <person name="Gardner A.V."/>
            <person name="Bailey M.E."/>
            <person name="Deus L.M."/>
            <person name="Earl A.S."/>
            <person name="Gibby P.D."/>
            <person name="Hartmann K.A."/>
            <person name="Liu J.E."/>
            <person name="Manci A.M."/>
            <person name="Nielsen D.A."/>
            <person name="Solomon M.B."/>
            <person name="Breakwell D.P."/>
            <person name="Burnett S.H."/>
            <person name="Grose J.H."/>
        </authorList>
    </citation>
    <scope>NUCLEOTIDE SEQUENCE</scope>
    <source>
        <strain evidence="1">7805</strain>
    </source>
</reference>
<dbReference type="AlphaFoldDB" id="A0A1J1JG75"/>
<protein>
    <submittedName>
        <fullName evidence="1">Uncharacterized protein</fullName>
    </submittedName>
</protein>
<accession>A0A1J1JG75</accession>
<dbReference type="EMBL" id="LO018304">
    <property type="protein sequence ID" value="CUM59737.1"/>
    <property type="molecule type" value="Genomic_DNA"/>
</dbReference>
<name>A0A1J1JG75_PLAAG</name>
<gene>
    <name evidence="1" type="ORF">PLAM_1770</name>
</gene>
<proteinExistence type="predicted"/>